<dbReference type="Gene3D" id="1.10.10.10">
    <property type="entry name" value="Winged helix-like DNA-binding domain superfamily/Winged helix DNA-binding domain"/>
    <property type="match status" value="1"/>
</dbReference>
<dbReference type="PANTHER" id="PTHR43537:SF5">
    <property type="entry name" value="UXU OPERON TRANSCRIPTIONAL REGULATOR"/>
    <property type="match status" value="1"/>
</dbReference>
<dbReference type="Gene3D" id="1.20.120.530">
    <property type="entry name" value="GntR ligand-binding domain-like"/>
    <property type="match status" value="1"/>
</dbReference>
<accession>A0A2S8S4F0</accession>
<dbReference type="SUPFAM" id="SSF48008">
    <property type="entry name" value="GntR ligand-binding domain-like"/>
    <property type="match status" value="1"/>
</dbReference>
<dbReference type="OrthoDB" id="7768882at2"/>
<evidence type="ECO:0000256" key="1">
    <source>
        <dbReference type="ARBA" id="ARBA00023015"/>
    </source>
</evidence>
<organism evidence="5 6">
    <name type="scientific">Albidovulum denitrificans</name>
    <dbReference type="NCBI Taxonomy" id="404881"/>
    <lineage>
        <taxon>Bacteria</taxon>
        <taxon>Pseudomonadati</taxon>
        <taxon>Pseudomonadota</taxon>
        <taxon>Alphaproteobacteria</taxon>
        <taxon>Rhodobacterales</taxon>
        <taxon>Paracoccaceae</taxon>
        <taxon>Albidovulum</taxon>
    </lineage>
</organism>
<evidence type="ECO:0000259" key="4">
    <source>
        <dbReference type="SMART" id="SM00895"/>
    </source>
</evidence>
<dbReference type="RefSeq" id="WP_105515594.1">
    <property type="nucleotide sequence ID" value="NZ_PVEP01000007.1"/>
</dbReference>
<dbReference type="Pfam" id="PF07729">
    <property type="entry name" value="FCD"/>
    <property type="match status" value="1"/>
</dbReference>
<keyword evidence="6" id="KW-1185">Reference proteome</keyword>
<evidence type="ECO:0000256" key="2">
    <source>
        <dbReference type="ARBA" id="ARBA00023125"/>
    </source>
</evidence>
<comment type="caution">
    <text evidence="5">The sequence shown here is derived from an EMBL/GenBank/DDBJ whole genome shotgun (WGS) entry which is preliminary data.</text>
</comment>
<gene>
    <name evidence="5" type="ORF">LX70_03003</name>
</gene>
<evidence type="ECO:0000256" key="3">
    <source>
        <dbReference type="ARBA" id="ARBA00023163"/>
    </source>
</evidence>
<keyword evidence="3" id="KW-0804">Transcription</keyword>
<feature type="domain" description="GntR C-terminal" evidence="4">
    <location>
        <begin position="83"/>
        <end position="211"/>
    </location>
</feature>
<proteinExistence type="predicted"/>
<dbReference type="InterPro" id="IPR011711">
    <property type="entry name" value="GntR_C"/>
</dbReference>
<dbReference type="Proteomes" id="UP000238338">
    <property type="component" value="Unassembled WGS sequence"/>
</dbReference>
<evidence type="ECO:0000313" key="5">
    <source>
        <dbReference type="EMBL" id="PQV55682.1"/>
    </source>
</evidence>
<reference evidence="5 6" key="1">
    <citation type="submission" date="2018-02" db="EMBL/GenBank/DDBJ databases">
        <title>Genomic Encyclopedia of Archaeal and Bacterial Type Strains, Phase II (KMG-II): from individual species to whole genera.</title>
        <authorList>
            <person name="Goeker M."/>
        </authorList>
    </citation>
    <scope>NUCLEOTIDE SEQUENCE [LARGE SCALE GENOMIC DNA]</scope>
    <source>
        <strain evidence="5 6">DSM 18921</strain>
    </source>
</reference>
<keyword evidence="2 5" id="KW-0238">DNA-binding</keyword>
<dbReference type="InterPro" id="IPR036390">
    <property type="entry name" value="WH_DNA-bd_sf"/>
</dbReference>
<dbReference type="InterPro" id="IPR036388">
    <property type="entry name" value="WH-like_DNA-bd_sf"/>
</dbReference>
<protein>
    <submittedName>
        <fullName evidence="5">DNA-binding GntR family transcriptional regulator</fullName>
    </submittedName>
</protein>
<dbReference type="AlphaFoldDB" id="A0A2S8S4F0"/>
<sequence>MNVAETEQSLLAERAYDALIGALRAGQPASGAFLSMPALVAQLGLPIAAVRDAVKRAEAQGLVSILPKRGVLVMDAGPETTRECLDLRAMFDVEGVRRLVAAGQALPLADLRAAHEAVLRAAQSGGAPDLPQRAMETDLSLHDAMATGLGPGLAASLYAQNRNRVAIIQNTRPFLADRIVSAMEEHLAIIDAIAAGDAGAAATAIRAHLEATLRWWGVGYSISGLH</sequence>
<dbReference type="EMBL" id="PVEP01000007">
    <property type="protein sequence ID" value="PQV55682.1"/>
    <property type="molecule type" value="Genomic_DNA"/>
</dbReference>
<dbReference type="PANTHER" id="PTHR43537">
    <property type="entry name" value="TRANSCRIPTIONAL REGULATOR, GNTR FAMILY"/>
    <property type="match status" value="1"/>
</dbReference>
<dbReference type="InterPro" id="IPR008920">
    <property type="entry name" value="TF_FadR/GntR_C"/>
</dbReference>
<dbReference type="Pfam" id="PF00392">
    <property type="entry name" value="GntR"/>
    <property type="match status" value="1"/>
</dbReference>
<dbReference type="InterPro" id="IPR000524">
    <property type="entry name" value="Tscrpt_reg_HTH_GntR"/>
</dbReference>
<name>A0A2S8S4F0_9RHOB</name>
<dbReference type="SUPFAM" id="SSF46785">
    <property type="entry name" value="Winged helix' DNA-binding domain"/>
    <property type="match status" value="1"/>
</dbReference>
<keyword evidence="1" id="KW-0805">Transcription regulation</keyword>
<dbReference type="GO" id="GO:0003700">
    <property type="term" value="F:DNA-binding transcription factor activity"/>
    <property type="evidence" value="ECO:0007669"/>
    <property type="project" value="InterPro"/>
</dbReference>
<dbReference type="SMART" id="SM00895">
    <property type="entry name" value="FCD"/>
    <property type="match status" value="1"/>
</dbReference>
<evidence type="ECO:0000313" key="6">
    <source>
        <dbReference type="Proteomes" id="UP000238338"/>
    </source>
</evidence>
<dbReference type="GO" id="GO:0003677">
    <property type="term" value="F:DNA binding"/>
    <property type="evidence" value="ECO:0007669"/>
    <property type="project" value="UniProtKB-KW"/>
</dbReference>